<keyword evidence="3" id="KW-0540">Nuclease</keyword>
<evidence type="ECO:0000256" key="1">
    <source>
        <dbReference type="SAM" id="Coils"/>
    </source>
</evidence>
<dbReference type="GO" id="GO:0004519">
    <property type="term" value="F:endonuclease activity"/>
    <property type="evidence" value="ECO:0007669"/>
    <property type="project" value="UniProtKB-KW"/>
</dbReference>
<evidence type="ECO:0000313" key="4">
    <source>
        <dbReference type="Proteomes" id="UP001301388"/>
    </source>
</evidence>
<gene>
    <name evidence="3" type="ORF">VB774_02020</name>
</gene>
<dbReference type="CDD" id="cd06260">
    <property type="entry name" value="DUF820-like"/>
    <property type="match status" value="1"/>
</dbReference>
<organism evidence="3 4">
    <name type="scientific">Pseudanabaena galeata UHCC 0370</name>
    <dbReference type="NCBI Taxonomy" id="3110310"/>
    <lineage>
        <taxon>Bacteria</taxon>
        <taxon>Bacillati</taxon>
        <taxon>Cyanobacteriota</taxon>
        <taxon>Cyanophyceae</taxon>
        <taxon>Pseudanabaenales</taxon>
        <taxon>Pseudanabaenaceae</taxon>
        <taxon>Pseudanabaena</taxon>
    </lineage>
</organism>
<keyword evidence="3" id="KW-0255">Endonuclease</keyword>
<name>A0ABU5TDU6_9CYAN</name>
<keyword evidence="1" id="KW-0175">Coiled coil</keyword>
<keyword evidence="4" id="KW-1185">Reference proteome</keyword>
<dbReference type="Proteomes" id="UP001301388">
    <property type="component" value="Unassembled WGS sequence"/>
</dbReference>
<evidence type="ECO:0000313" key="3">
    <source>
        <dbReference type="EMBL" id="MEA5476385.1"/>
    </source>
</evidence>
<dbReference type="Pfam" id="PF05685">
    <property type="entry name" value="Uma2"/>
    <property type="match status" value="1"/>
</dbReference>
<proteinExistence type="predicted"/>
<dbReference type="EMBL" id="JAYGIE010000005">
    <property type="protein sequence ID" value="MEA5476385.1"/>
    <property type="molecule type" value="Genomic_DNA"/>
</dbReference>
<dbReference type="SUPFAM" id="SSF52980">
    <property type="entry name" value="Restriction endonuclease-like"/>
    <property type="match status" value="1"/>
</dbReference>
<sequence length="265" mass="30439">MTISGNHKQISTVELLDEDFEPMPEGDKQRRNLSYTTEALRLWFEKQQNVYVSGNLFIRYREEKVEKRIAPDTFVVFGMSNEDRISYKIYEDGGKAPDFVLEITSKGTVTKDREQNPLIYRNLGVKEYFQYDPSGEYLKPTSLQGMRLENSKYIAIASSILPEGTLSLHSEVLGLDLHLYPDLGFRFFDPISNQILRSYAEAELARSQAELERSFEHQARLEAEAIAERANLEKQLAEQAQQKAEQKAERLVEMLKAMGINTDAI</sequence>
<accession>A0ABU5TDU6</accession>
<dbReference type="RefSeq" id="WP_323259434.1">
    <property type="nucleotide sequence ID" value="NZ_JAYGIE010000005.1"/>
</dbReference>
<evidence type="ECO:0000259" key="2">
    <source>
        <dbReference type="Pfam" id="PF05685"/>
    </source>
</evidence>
<dbReference type="Gene3D" id="3.90.1570.10">
    <property type="entry name" value="tt1808, chain A"/>
    <property type="match status" value="1"/>
</dbReference>
<keyword evidence="3" id="KW-0378">Hydrolase</keyword>
<dbReference type="PANTHER" id="PTHR33352:SF3">
    <property type="entry name" value="SLR1612 PROTEIN"/>
    <property type="match status" value="1"/>
</dbReference>
<comment type="caution">
    <text evidence="3">The sequence shown here is derived from an EMBL/GenBank/DDBJ whole genome shotgun (WGS) entry which is preliminary data.</text>
</comment>
<dbReference type="InterPro" id="IPR012296">
    <property type="entry name" value="Nuclease_put_TT1808"/>
</dbReference>
<protein>
    <submittedName>
        <fullName evidence="3">Uma2 family endonuclease</fullName>
    </submittedName>
</protein>
<dbReference type="InterPro" id="IPR008538">
    <property type="entry name" value="Uma2"/>
</dbReference>
<feature type="coiled-coil region" evidence="1">
    <location>
        <begin position="218"/>
        <end position="257"/>
    </location>
</feature>
<feature type="domain" description="Putative restriction endonuclease" evidence="2">
    <location>
        <begin position="12"/>
        <end position="153"/>
    </location>
</feature>
<reference evidence="3 4" key="1">
    <citation type="submission" date="2023-12" db="EMBL/GenBank/DDBJ databases">
        <title>Baltic Sea Cyanobacteria.</title>
        <authorList>
            <person name="Delbaje E."/>
            <person name="Fewer D.P."/>
            <person name="Shishido T.K."/>
        </authorList>
    </citation>
    <scope>NUCLEOTIDE SEQUENCE [LARGE SCALE GENOMIC DNA]</scope>
    <source>
        <strain evidence="3 4">UHCC 0370</strain>
    </source>
</reference>
<dbReference type="InterPro" id="IPR011335">
    <property type="entry name" value="Restrct_endonuc-II-like"/>
</dbReference>
<dbReference type="PANTHER" id="PTHR33352">
    <property type="entry name" value="SLR1095 PROTEIN"/>
    <property type="match status" value="1"/>
</dbReference>